<reference evidence="1" key="1">
    <citation type="submission" date="2014-09" db="EMBL/GenBank/DDBJ databases">
        <authorList>
            <person name="Magalhaes I.L.F."/>
            <person name="Oliveira U."/>
            <person name="Santos F.R."/>
            <person name="Vidigal T.H.D.A."/>
            <person name="Brescovit A.D."/>
            <person name="Santos A.J."/>
        </authorList>
    </citation>
    <scope>NUCLEOTIDE SEQUENCE</scope>
    <source>
        <tissue evidence="1">Shoot tissue taken approximately 20 cm above the soil surface</tissue>
    </source>
</reference>
<accession>A0A0A9C838</accession>
<protein>
    <submittedName>
        <fullName evidence="1">Uncharacterized protein</fullName>
    </submittedName>
</protein>
<evidence type="ECO:0000313" key="1">
    <source>
        <dbReference type="EMBL" id="JAD67672.1"/>
    </source>
</evidence>
<dbReference type="AlphaFoldDB" id="A0A0A9C838"/>
<reference evidence="1" key="2">
    <citation type="journal article" date="2015" name="Data Brief">
        <title>Shoot transcriptome of the giant reed, Arundo donax.</title>
        <authorList>
            <person name="Barrero R.A."/>
            <person name="Guerrero F.D."/>
            <person name="Moolhuijzen P."/>
            <person name="Goolsby J.A."/>
            <person name="Tidwell J."/>
            <person name="Bellgard S.E."/>
            <person name="Bellgard M.I."/>
        </authorList>
    </citation>
    <scope>NUCLEOTIDE SEQUENCE</scope>
    <source>
        <tissue evidence="1">Shoot tissue taken approximately 20 cm above the soil surface</tissue>
    </source>
</reference>
<organism evidence="1">
    <name type="scientific">Arundo donax</name>
    <name type="common">Giant reed</name>
    <name type="synonym">Donax arundinaceus</name>
    <dbReference type="NCBI Taxonomy" id="35708"/>
    <lineage>
        <taxon>Eukaryota</taxon>
        <taxon>Viridiplantae</taxon>
        <taxon>Streptophyta</taxon>
        <taxon>Embryophyta</taxon>
        <taxon>Tracheophyta</taxon>
        <taxon>Spermatophyta</taxon>
        <taxon>Magnoliopsida</taxon>
        <taxon>Liliopsida</taxon>
        <taxon>Poales</taxon>
        <taxon>Poaceae</taxon>
        <taxon>PACMAD clade</taxon>
        <taxon>Arundinoideae</taxon>
        <taxon>Arundineae</taxon>
        <taxon>Arundo</taxon>
    </lineage>
</organism>
<proteinExistence type="predicted"/>
<sequence length="19" mass="2098">MSISPTSRDARSTTMSTRL</sequence>
<name>A0A0A9C838_ARUDO</name>
<dbReference type="EMBL" id="GBRH01230223">
    <property type="protein sequence ID" value="JAD67672.1"/>
    <property type="molecule type" value="Transcribed_RNA"/>
</dbReference>